<evidence type="ECO:0000256" key="1">
    <source>
        <dbReference type="SAM" id="Phobius"/>
    </source>
</evidence>
<keyword evidence="1" id="KW-0472">Membrane</keyword>
<keyword evidence="1" id="KW-0812">Transmembrane</keyword>
<dbReference type="PANTHER" id="PTHR40547">
    <property type="entry name" value="SLL0298 PROTEIN"/>
    <property type="match status" value="1"/>
</dbReference>
<reference evidence="3" key="1">
    <citation type="submission" date="2021-01" db="EMBL/GenBank/DDBJ databases">
        <title>Modified the classification status of verrucomicrobia.</title>
        <authorList>
            <person name="Feng X."/>
        </authorList>
    </citation>
    <scope>NUCLEOTIDE SEQUENCE</scope>
    <source>
        <strain evidence="3">JCM 18052</strain>
    </source>
</reference>
<name>A0A934R344_9BACT</name>
<feature type="domain" description="DUF2062" evidence="2">
    <location>
        <begin position="79"/>
        <end position="203"/>
    </location>
</feature>
<dbReference type="PANTHER" id="PTHR40547:SF1">
    <property type="entry name" value="SLL0298 PROTEIN"/>
    <property type="match status" value="1"/>
</dbReference>
<feature type="transmembrane region" description="Helical" evidence="1">
    <location>
        <begin position="122"/>
        <end position="142"/>
    </location>
</feature>
<protein>
    <submittedName>
        <fullName evidence="3">DUF2062 domain-containing protein</fullName>
    </submittedName>
</protein>
<gene>
    <name evidence="3" type="ORF">JIN84_02015</name>
</gene>
<evidence type="ECO:0000313" key="3">
    <source>
        <dbReference type="EMBL" id="MBK1814369.1"/>
    </source>
</evidence>
<dbReference type="EMBL" id="JAENIK010000004">
    <property type="protein sequence ID" value="MBK1814369.1"/>
    <property type="molecule type" value="Genomic_DNA"/>
</dbReference>
<dbReference type="RefSeq" id="WP_200349335.1">
    <property type="nucleotide sequence ID" value="NZ_JAENIK010000004.1"/>
</dbReference>
<accession>A0A934R344</accession>
<dbReference type="InterPro" id="IPR018639">
    <property type="entry name" value="DUF2062"/>
</dbReference>
<evidence type="ECO:0000313" key="4">
    <source>
        <dbReference type="Proteomes" id="UP000600139"/>
    </source>
</evidence>
<keyword evidence="4" id="KW-1185">Reference proteome</keyword>
<dbReference type="AlphaFoldDB" id="A0A934R344"/>
<dbReference type="Pfam" id="PF09835">
    <property type="entry name" value="DUF2062"/>
    <property type="match status" value="1"/>
</dbReference>
<feature type="transmembrane region" description="Helical" evidence="1">
    <location>
        <begin position="179"/>
        <end position="205"/>
    </location>
</feature>
<comment type="caution">
    <text evidence="3">The sequence shown here is derived from an EMBL/GenBank/DDBJ whole genome shotgun (WGS) entry which is preliminary data.</text>
</comment>
<feature type="transmembrane region" description="Helical" evidence="1">
    <location>
        <begin position="89"/>
        <end position="115"/>
    </location>
</feature>
<dbReference type="Proteomes" id="UP000600139">
    <property type="component" value="Unassembled WGS sequence"/>
</dbReference>
<sequence>MLAKVAYGTAGKLRKVSQAGKAFEVDSSPGLADVPGPDANAAMKVHYLRMVRRAFRALRHRKLRHRPWWQKITKPLFERSLWVPCRDTVATGLAIGLYFSMVPIIPQSIVAAILAMRVKANVPFAVAACFISNPFTNVPFWFAQIRLGQWVIETFHLHVPFEKAQMTLPGVGLVSISNFFVGFTAMGLLMALLAYPLVHLFSAMLPHHLPVRRHRKKRTSAEGPGNVPVP</sequence>
<organism evidence="3 4">
    <name type="scientific">Luteolibacter yonseiensis</name>
    <dbReference type="NCBI Taxonomy" id="1144680"/>
    <lineage>
        <taxon>Bacteria</taxon>
        <taxon>Pseudomonadati</taxon>
        <taxon>Verrucomicrobiota</taxon>
        <taxon>Verrucomicrobiia</taxon>
        <taxon>Verrucomicrobiales</taxon>
        <taxon>Verrucomicrobiaceae</taxon>
        <taxon>Luteolibacter</taxon>
    </lineage>
</organism>
<keyword evidence="1" id="KW-1133">Transmembrane helix</keyword>
<evidence type="ECO:0000259" key="2">
    <source>
        <dbReference type="Pfam" id="PF09835"/>
    </source>
</evidence>
<proteinExistence type="predicted"/>